<reference evidence="1" key="1">
    <citation type="journal article" date="2019" name="Sci. Rep.">
        <title>Draft genome of Tanacetum cinerariifolium, the natural source of mosquito coil.</title>
        <authorList>
            <person name="Yamashiro T."/>
            <person name="Shiraishi A."/>
            <person name="Satake H."/>
            <person name="Nakayama K."/>
        </authorList>
    </citation>
    <scope>NUCLEOTIDE SEQUENCE</scope>
</reference>
<organism evidence="1">
    <name type="scientific">Tanacetum cinerariifolium</name>
    <name type="common">Dalmatian daisy</name>
    <name type="synonym">Chrysanthemum cinerariifolium</name>
    <dbReference type="NCBI Taxonomy" id="118510"/>
    <lineage>
        <taxon>Eukaryota</taxon>
        <taxon>Viridiplantae</taxon>
        <taxon>Streptophyta</taxon>
        <taxon>Embryophyta</taxon>
        <taxon>Tracheophyta</taxon>
        <taxon>Spermatophyta</taxon>
        <taxon>Magnoliopsida</taxon>
        <taxon>eudicotyledons</taxon>
        <taxon>Gunneridae</taxon>
        <taxon>Pentapetalae</taxon>
        <taxon>asterids</taxon>
        <taxon>campanulids</taxon>
        <taxon>Asterales</taxon>
        <taxon>Asteraceae</taxon>
        <taxon>Asteroideae</taxon>
        <taxon>Anthemideae</taxon>
        <taxon>Anthemidinae</taxon>
        <taxon>Tanacetum</taxon>
    </lineage>
</organism>
<accession>A0A699S235</accession>
<sequence>MAKSLASYISSNGMSQFGAIKIGASVSFCFNVWKALMQSSEKMSGVSFSR</sequence>
<protein>
    <submittedName>
        <fullName evidence="1">Uncharacterized protein</fullName>
    </submittedName>
</protein>
<evidence type="ECO:0000313" key="1">
    <source>
        <dbReference type="EMBL" id="GFC91464.1"/>
    </source>
</evidence>
<proteinExistence type="predicted"/>
<gene>
    <name evidence="1" type="ORF">Tci_863434</name>
</gene>
<comment type="caution">
    <text evidence="1">The sequence shown here is derived from an EMBL/GenBank/DDBJ whole genome shotgun (WGS) entry which is preliminary data.</text>
</comment>
<dbReference type="EMBL" id="BKCJ011131920">
    <property type="protein sequence ID" value="GFC91464.1"/>
    <property type="molecule type" value="Genomic_DNA"/>
</dbReference>
<dbReference type="AlphaFoldDB" id="A0A699S235"/>
<name>A0A699S235_TANCI</name>
<feature type="non-terminal residue" evidence="1">
    <location>
        <position position="50"/>
    </location>
</feature>